<protein>
    <submittedName>
        <fullName evidence="1">FeoB-associated Cys-rich membrane protein</fullName>
    </submittedName>
</protein>
<organism evidence="1 2">
    <name type="scientific">Pseudoflavonifractor hominis</name>
    <dbReference type="NCBI Taxonomy" id="2763059"/>
    <lineage>
        <taxon>Bacteria</taxon>
        <taxon>Bacillati</taxon>
        <taxon>Bacillota</taxon>
        <taxon>Clostridia</taxon>
        <taxon>Eubacteriales</taxon>
        <taxon>Oscillospiraceae</taxon>
        <taxon>Pseudoflavonifractor</taxon>
    </lineage>
</organism>
<evidence type="ECO:0000313" key="2">
    <source>
        <dbReference type="Proteomes" id="UP000660021"/>
    </source>
</evidence>
<dbReference type="RefSeq" id="WP_186962899.1">
    <property type="nucleotide sequence ID" value="NZ_JACOPR010000001.1"/>
</dbReference>
<keyword evidence="2" id="KW-1185">Reference proteome</keyword>
<dbReference type="Pfam" id="PF12669">
    <property type="entry name" value="FeoB_associated"/>
    <property type="match status" value="1"/>
</dbReference>
<comment type="caution">
    <text evidence="1">The sequence shown here is derived from an EMBL/GenBank/DDBJ whole genome shotgun (WGS) entry which is preliminary data.</text>
</comment>
<gene>
    <name evidence="1" type="ORF">H8S34_02110</name>
</gene>
<sequence length="52" mass="5632">MKYIIYGAVAALTVWAVWYVVRQISRQIRGKGGCGCGCGCSSCGKDCAQRKE</sequence>
<name>A0ABR7HQ26_9FIRM</name>
<accession>A0ABR7HQ26</accession>
<reference evidence="1 2" key="1">
    <citation type="submission" date="2020-08" db="EMBL/GenBank/DDBJ databases">
        <title>Genome public.</title>
        <authorList>
            <person name="Liu C."/>
            <person name="Sun Q."/>
        </authorList>
    </citation>
    <scope>NUCLEOTIDE SEQUENCE [LARGE SCALE GENOMIC DNA]</scope>
    <source>
        <strain evidence="1 2">New-38</strain>
    </source>
</reference>
<proteinExistence type="predicted"/>
<dbReference type="Proteomes" id="UP000660021">
    <property type="component" value="Unassembled WGS sequence"/>
</dbReference>
<dbReference type="EMBL" id="JACOPR010000001">
    <property type="protein sequence ID" value="MBC5729625.1"/>
    <property type="molecule type" value="Genomic_DNA"/>
</dbReference>
<evidence type="ECO:0000313" key="1">
    <source>
        <dbReference type="EMBL" id="MBC5729625.1"/>
    </source>
</evidence>